<feature type="transmembrane region" description="Helical" evidence="6">
    <location>
        <begin position="124"/>
        <end position="143"/>
    </location>
</feature>
<feature type="transmembrane region" description="Helical" evidence="6">
    <location>
        <begin position="198"/>
        <end position="218"/>
    </location>
</feature>
<keyword evidence="5 6" id="KW-0472">Membrane</keyword>
<feature type="transmembrane region" description="Helical" evidence="6">
    <location>
        <begin position="69"/>
        <end position="88"/>
    </location>
</feature>
<dbReference type="EMBL" id="CAJQZP010000031">
    <property type="protein sequence ID" value="CAG4933567.1"/>
    <property type="molecule type" value="Genomic_DNA"/>
</dbReference>
<keyword evidence="2" id="KW-0813">Transport</keyword>
<feature type="transmembrane region" description="Helical" evidence="6">
    <location>
        <begin position="39"/>
        <end position="57"/>
    </location>
</feature>
<sequence length="510" mass="55252">MSVNKKVPNDGKIKLEAALDLAGFGPYSYIMTSLAGFNIISYACILFAFSIIIPASACELKTTNAQQGYIVAGQLFGGILGGVVGGYLGDKFGRRRVLRFTLISGAVINGIASLSVNWVMLLTVASLAAFCAASIFPLAMIFLSESVPKRKINLLVLLVNSVFILSQGILAVIAIPIIPLPFSYYIPGLGIYWNSWRTLLLVYSTPGLLAALWLCFMLKSPKYVFAQGREEEAIDIIKTIHRWNNGKSATEIQIKGLRLDAEQPVGPTSSKDQIVPLFKGPLLKYTVIITIMFLLQQIGSFSVWVPTIANHFVKMVKTRGGIDKSLCNVIRESIEAPVDPDVAPCTLNITSLLFVLLVGAMQSLFNALLSLVVNRVGNRNLVICVTVVCGMSGIIVNLISNAYASVVFFMIFLSGGLVYGMYVAIAVKLFPTHLRALAVALTSTAGTIGMIASVQILNLLLVTNCNAGFYLFSGLFIASAFIAALLPDDRYLKETNKEESKEEEQFALSN</sequence>
<dbReference type="InterPro" id="IPR020846">
    <property type="entry name" value="MFS_dom"/>
</dbReference>
<evidence type="ECO:0000256" key="1">
    <source>
        <dbReference type="ARBA" id="ARBA00004141"/>
    </source>
</evidence>
<feature type="transmembrane region" description="Helical" evidence="6">
    <location>
        <begin position="349"/>
        <end position="369"/>
    </location>
</feature>
<comment type="subcellular location">
    <subcellularLocation>
        <location evidence="1">Membrane</location>
        <topology evidence="1">Multi-pass membrane protein</topology>
    </subcellularLocation>
</comment>
<dbReference type="InterPro" id="IPR011701">
    <property type="entry name" value="MFS"/>
</dbReference>
<evidence type="ECO:0000256" key="4">
    <source>
        <dbReference type="ARBA" id="ARBA00022989"/>
    </source>
</evidence>
<evidence type="ECO:0000313" key="8">
    <source>
        <dbReference type="EMBL" id="CAG4933567.1"/>
    </source>
</evidence>
<evidence type="ECO:0000313" key="9">
    <source>
        <dbReference type="Proteomes" id="UP000691718"/>
    </source>
</evidence>
<feature type="transmembrane region" description="Helical" evidence="6">
    <location>
        <begin position="282"/>
        <end position="305"/>
    </location>
</feature>
<dbReference type="PROSITE" id="PS50850">
    <property type="entry name" value="MFS"/>
    <property type="match status" value="1"/>
</dbReference>
<feature type="domain" description="Major facilitator superfamily (MFS) profile" evidence="7">
    <location>
        <begin position="29"/>
        <end position="491"/>
    </location>
</feature>
<evidence type="ECO:0000256" key="3">
    <source>
        <dbReference type="ARBA" id="ARBA00022692"/>
    </source>
</evidence>
<comment type="caution">
    <text evidence="8">The sequence shown here is derived from an EMBL/GenBank/DDBJ whole genome shotgun (WGS) entry which is preliminary data.</text>
</comment>
<keyword evidence="3 6" id="KW-0812">Transmembrane</keyword>
<dbReference type="GO" id="GO:0016020">
    <property type="term" value="C:membrane"/>
    <property type="evidence" value="ECO:0007669"/>
    <property type="project" value="UniProtKB-SubCell"/>
</dbReference>
<dbReference type="Pfam" id="PF07690">
    <property type="entry name" value="MFS_1"/>
    <property type="match status" value="2"/>
</dbReference>
<feature type="transmembrane region" description="Helical" evidence="6">
    <location>
        <begin position="467"/>
        <end position="487"/>
    </location>
</feature>
<organism evidence="8 9">
    <name type="scientific">Parnassius apollo</name>
    <name type="common">Apollo butterfly</name>
    <name type="synonym">Papilio apollo</name>
    <dbReference type="NCBI Taxonomy" id="110799"/>
    <lineage>
        <taxon>Eukaryota</taxon>
        <taxon>Metazoa</taxon>
        <taxon>Ecdysozoa</taxon>
        <taxon>Arthropoda</taxon>
        <taxon>Hexapoda</taxon>
        <taxon>Insecta</taxon>
        <taxon>Pterygota</taxon>
        <taxon>Neoptera</taxon>
        <taxon>Endopterygota</taxon>
        <taxon>Lepidoptera</taxon>
        <taxon>Glossata</taxon>
        <taxon>Ditrysia</taxon>
        <taxon>Papilionoidea</taxon>
        <taxon>Papilionidae</taxon>
        <taxon>Parnassiinae</taxon>
        <taxon>Parnassini</taxon>
        <taxon>Parnassius</taxon>
        <taxon>Parnassius</taxon>
    </lineage>
</organism>
<name>A0A8S3VZ11_PARAO</name>
<proteinExistence type="predicted"/>
<protein>
    <submittedName>
        <fullName evidence="8">(apollo) hypothetical protein</fullName>
    </submittedName>
</protein>
<gene>
    <name evidence="8" type="ORF">PAPOLLO_LOCUS677</name>
</gene>
<dbReference type="OrthoDB" id="4139357at2759"/>
<reference evidence="8" key="1">
    <citation type="submission" date="2021-04" db="EMBL/GenBank/DDBJ databases">
        <authorList>
            <person name="Tunstrom K."/>
        </authorList>
    </citation>
    <scope>NUCLEOTIDE SEQUENCE</scope>
</reference>
<keyword evidence="4 6" id="KW-1133">Transmembrane helix</keyword>
<feature type="transmembrane region" description="Helical" evidence="6">
    <location>
        <begin position="437"/>
        <end position="461"/>
    </location>
</feature>
<feature type="transmembrane region" description="Helical" evidence="6">
    <location>
        <begin position="381"/>
        <end position="400"/>
    </location>
</feature>
<dbReference type="PANTHER" id="PTHR23511:SF35">
    <property type="entry name" value="MAJOR FACILITATOR SUPERFAMILY (MFS) PROFILE DOMAIN-CONTAINING PROTEIN"/>
    <property type="match status" value="1"/>
</dbReference>
<feature type="transmembrane region" description="Helical" evidence="6">
    <location>
        <begin position="100"/>
        <end position="118"/>
    </location>
</feature>
<evidence type="ECO:0000256" key="6">
    <source>
        <dbReference type="SAM" id="Phobius"/>
    </source>
</evidence>
<evidence type="ECO:0000259" key="7">
    <source>
        <dbReference type="PROSITE" id="PS50850"/>
    </source>
</evidence>
<dbReference type="Proteomes" id="UP000691718">
    <property type="component" value="Unassembled WGS sequence"/>
</dbReference>
<feature type="transmembrane region" description="Helical" evidence="6">
    <location>
        <begin position="406"/>
        <end position="425"/>
    </location>
</feature>
<evidence type="ECO:0000256" key="2">
    <source>
        <dbReference type="ARBA" id="ARBA00022448"/>
    </source>
</evidence>
<evidence type="ECO:0000256" key="5">
    <source>
        <dbReference type="ARBA" id="ARBA00023136"/>
    </source>
</evidence>
<dbReference type="AlphaFoldDB" id="A0A8S3VZ11"/>
<keyword evidence="9" id="KW-1185">Reference proteome</keyword>
<dbReference type="GO" id="GO:0022857">
    <property type="term" value="F:transmembrane transporter activity"/>
    <property type="evidence" value="ECO:0007669"/>
    <property type="project" value="InterPro"/>
</dbReference>
<feature type="transmembrane region" description="Helical" evidence="6">
    <location>
        <begin position="155"/>
        <end position="178"/>
    </location>
</feature>
<dbReference type="PANTHER" id="PTHR23511">
    <property type="entry name" value="SYNAPTIC VESICLE GLYCOPROTEIN 2"/>
    <property type="match status" value="1"/>
</dbReference>
<accession>A0A8S3VZ11</accession>